<comment type="similarity">
    <text evidence="2">Belongs to the actin family.</text>
</comment>
<dbReference type="AlphaFoldDB" id="Q22WQ4"/>
<dbReference type="Proteomes" id="UP000009168">
    <property type="component" value="Unassembled WGS sequence"/>
</dbReference>
<dbReference type="Gene3D" id="3.30.420.40">
    <property type="match status" value="2"/>
</dbReference>
<dbReference type="OrthoDB" id="5132116at2759"/>
<dbReference type="CDD" id="cd13395">
    <property type="entry name" value="ASKHA_NBD_Arp4_ACTL6-like"/>
    <property type="match status" value="1"/>
</dbReference>
<protein>
    <submittedName>
        <fullName evidence="3">Actin</fullName>
    </submittedName>
</protein>
<reference evidence="4" key="1">
    <citation type="journal article" date="2006" name="PLoS Biol.">
        <title>Macronuclear genome sequence of the ciliate Tetrahymena thermophila, a model eukaryote.</title>
        <authorList>
            <person name="Eisen J.A."/>
            <person name="Coyne R.S."/>
            <person name="Wu M."/>
            <person name="Wu D."/>
            <person name="Thiagarajan M."/>
            <person name="Wortman J.R."/>
            <person name="Badger J.H."/>
            <person name="Ren Q."/>
            <person name="Amedeo P."/>
            <person name="Jones K.M."/>
            <person name="Tallon L.J."/>
            <person name="Delcher A.L."/>
            <person name="Salzberg S.L."/>
            <person name="Silva J.C."/>
            <person name="Haas B.J."/>
            <person name="Majoros W.H."/>
            <person name="Farzad M."/>
            <person name="Carlton J.M."/>
            <person name="Smith R.K. Jr."/>
            <person name="Garg J."/>
            <person name="Pearlman R.E."/>
            <person name="Karrer K.M."/>
            <person name="Sun L."/>
            <person name="Manning G."/>
            <person name="Elde N.C."/>
            <person name="Turkewitz A.P."/>
            <person name="Asai D.J."/>
            <person name="Wilkes D.E."/>
            <person name="Wang Y."/>
            <person name="Cai H."/>
            <person name="Collins K."/>
            <person name="Stewart B.A."/>
            <person name="Lee S.R."/>
            <person name="Wilamowska K."/>
            <person name="Weinberg Z."/>
            <person name="Ruzzo W.L."/>
            <person name="Wloga D."/>
            <person name="Gaertig J."/>
            <person name="Frankel J."/>
            <person name="Tsao C.-C."/>
            <person name="Gorovsky M.A."/>
            <person name="Keeling P.J."/>
            <person name="Waller R.F."/>
            <person name="Patron N.J."/>
            <person name="Cherry J.M."/>
            <person name="Stover N.A."/>
            <person name="Krieger C.J."/>
            <person name="del Toro C."/>
            <person name="Ryder H.F."/>
            <person name="Williamson S.C."/>
            <person name="Barbeau R.A."/>
            <person name="Hamilton E.P."/>
            <person name="Orias E."/>
        </authorList>
    </citation>
    <scope>NUCLEOTIDE SEQUENCE [LARGE SCALE GENOMIC DNA]</scope>
    <source>
        <strain evidence="4">SB210</strain>
    </source>
</reference>
<dbReference type="RefSeq" id="XP_001009983.2">
    <property type="nucleotide sequence ID" value="XM_001009983.3"/>
</dbReference>
<evidence type="ECO:0000313" key="3">
    <source>
        <dbReference type="EMBL" id="EAR89738.2"/>
    </source>
</evidence>
<gene>
    <name evidence="3" type="ORF">TTHERM_00975380</name>
</gene>
<accession>Q22WQ4</accession>
<comment type="catalytic activity">
    <reaction evidence="1">
        <text>ATP + H2O = ADP + phosphate + H(+)</text>
        <dbReference type="Rhea" id="RHEA:13065"/>
        <dbReference type="ChEBI" id="CHEBI:15377"/>
        <dbReference type="ChEBI" id="CHEBI:15378"/>
        <dbReference type="ChEBI" id="CHEBI:30616"/>
        <dbReference type="ChEBI" id="CHEBI:43474"/>
        <dbReference type="ChEBI" id="CHEBI:456216"/>
    </reaction>
</comment>
<dbReference type="Pfam" id="PF00022">
    <property type="entry name" value="Actin"/>
    <property type="match status" value="1"/>
</dbReference>
<name>Q22WQ4_TETTS</name>
<dbReference type="eggNOG" id="KOG0679">
    <property type="taxonomic scope" value="Eukaryota"/>
</dbReference>
<dbReference type="InterPro" id="IPR043129">
    <property type="entry name" value="ATPase_NBD"/>
</dbReference>
<dbReference type="InterPro" id="IPR004000">
    <property type="entry name" value="Actin"/>
</dbReference>
<dbReference type="PANTHER" id="PTHR11937">
    <property type="entry name" value="ACTIN"/>
    <property type="match status" value="1"/>
</dbReference>
<dbReference type="InParanoid" id="Q22WQ4"/>
<dbReference type="SMART" id="SM00268">
    <property type="entry name" value="ACTIN"/>
    <property type="match status" value="1"/>
</dbReference>
<dbReference type="KEGG" id="tet:TTHERM_00975380"/>
<dbReference type="HOGENOM" id="CLU_027965_6_0_1"/>
<dbReference type="Gene3D" id="3.90.640.10">
    <property type="entry name" value="Actin, Chain A, domain 4"/>
    <property type="match status" value="1"/>
</dbReference>
<organism evidence="3 4">
    <name type="scientific">Tetrahymena thermophila (strain SB210)</name>
    <dbReference type="NCBI Taxonomy" id="312017"/>
    <lineage>
        <taxon>Eukaryota</taxon>
        <taxon>Sar</taxon>
        <taxon>Alveolata</taxon>
        <taxon>Ciliophora</taxon>
        <taxon>Intramacronucleata</taxon>
        <taxon>Oligohymenophorea</taxon>
        <taxon>Hymenostomatida</taxon>
        <taxon>Tetrahymenina</taxon>
        <taxon>Tetrahymenidae</taxon>
        <taxon>Tetrahymena</taxon>
    </lineage>
</organism>
<evidence type="ECO:0000256" key="1">
    <source>
        <dbReference type="ARBA" id="ARBA00049360"/>
    </source>
</evidence>
<keyword evidence="4" id="KW-1185">Reference proteome</keyword>
<sequence>MFTEDITAIVVDPGSLSIRAGYSGEDTPRLVMPSQVGVREEIKVPDQSQLLKDEDGNIINAEQNKMIEENKSDDKFKNYYVGESNLKIRRDNMEVVSSYMNGEVKDWDAFEKLLLDVYENQIRVQPSEYCLLISESSLHNQRQREKICQLAFESLKVPNFFIVKSGVLSCFSSGRSTALVLDTGAYSTYAVPVHDGYVLQKSVRKFDIGGEFLTEKILNNLQKEQNTRVYPRYCLQFAKEGPKKIDKYLEFPDTHSSYEKFCQLEIARDIKEQICRVDDRGLTFGEMQLERAGYELPDGNFVEFDTARSKYSEFFFAPYETLQQQQENEISQDLLGFRGMHHMVLESINYCDIDIKRQLFNNIILTGGNSLLSGFSSRLQTKLNEISPPNSKIKMIAYPATTERKFSSWIGGSILASLGSFQSLWIGKQEYQDNGEYIVEKKCP</sequence>
<evidence type="ECO:0000313" key="4">
    <source>
        <dbReference type="Proteomes" id="UP000009168"/>
    </source>
</evidence>
<dbReference type="SUPFAM" id="SSF53067">
    <property type="entry name" value="Actin-like ATPase domain"/>
    <property type="match status" value="2"/>
</dbReference>
<evidence type="ECO:0000256" key="2">
    <source>
        <dbReference type="RuleBase" id="RU000487"/>
    </source>
</evidence>
<dbReference type="EMBL" id="GG662813">
    <property type="protein sequence ID" value="EAR89738.2"/>
    <property type="molecule type" value="Genomic_DNA"/>
</dbReference>
<dbReference type="OMA" id="SKSWHSY"/>
<dbReference type="GeneID" id="7844439"/>
<dbReference type="STRING" id="312017.Q22WQ4"/>
<proteinExistence type="inferred from homology"/>